<comment type="similarity">
    <text evidence="2 8">Belongs to the WRB/GET1 family.</text>
</comment>
<evidence type="ECO:0000313" key="13">
    <source>
        <dbReference type="Proteomes" id="UP000244855"/>
    </source>
</evidence>
<dbReference type="Proteomes" id="UP000244855">
    <property type="component" value="Unassembled WGS sequence"/>
</dbReference>
<dbReference type="PANTHER" id="PTHR42650">
    <property type="entry name" value="TAIL-ANCHORED PROTEIN INSERTION RECEPTOR WRB"/>
    <property type="match status" value="1"/>
</dbReference>
<evidence type="ECO:0000256" key="6">
    <source>
        <dbReference type="ARBA" id="ARBA00022989"/>
    </source>
</evidence>
<evidence type="ECO:0000256" key="3">
    <source>
        <dbReference type="ARBA" id="ARBA00022448"/>
    </source>
</evidence>
<evidence type="ECO:0000256" key="11">
    <source>
        <dbReference type="SAM" id="SignalP"/>
    </source>
</evidence>
<dbReference type="GO" id="GO:0043495">
    <property type="term" value="F:protein-membrane adaptor activity"/>
    <property type="evidence" value="ECO:0007669"/>
    <property type="project" value="TreeGrafter"/>
</dbReference>
<proteinExistence type="inferred from homology"/>
<feature type="compositionally biased region" description="Basic and acidic residues" evidence="9">
    <location>
        <begin position="198"/>
        <end position="212"/>
    </location>
</feature>
<sequence>MPSLLLVVFILQLLLHIINTVGANAINELARPAPRTSSSAQKAQTLKKEVIRLKRELATTSAQDNFSKWAKLDRQYNKATAEYNKLDSSLRTHQSTFNSTVSTLRWLGTQGLRFILQFWFSKTPMFWMPMGWVPYYVEWILSFSRAPLGSVSINIWGIACASMIALASKALAAVYMLATKKPMPVPKKEEPMAFTAAGEKRSVEQGGGKKEM</sequence>
<feature type="signal peptide" evidence="11">
    <location>
        <begin position="1"/>
        <end position="23"/>
    </location>
</feature>
<evidence type="ECO:0000256" key="5">
    <source>
        <dbReference type="ARBA" id="ARBA00022824"/>
    </source>
</evidence>
<evidence type="ECO:0000256" key="8">
    <source>
        <dbReference type="HAMAP-Rule" id="MF_03113"/>
    </source>
</evidence>
<evidence type="ECO:0000256" key="4">
    <source>
        <dbReference type="ARBA" id="ARBA00022692"/>
    </source>
</evidence>
<keyword evidence="13" id="KW-1185">Reference proteome</keyword>
<keyword evidence="6 8" id="KW-1133">Transmembrane helix</keyword>
<gene>
    <name evidence="8" type="primary">GET1</name>
    <name evidence="12" type="ORF">DM02DRAFT_711385</name>
</gene>
<dbReference type="InterPro" id="IPR027538">
    <property type="entry name" value="Get1_fungi"/>
</dbReference>
<dbReference type="GO" id="GO:0043529">
    <property type="term" value="C:GET complex"/>
    <property type="evidence" value="ECO:0007669"/>
    <property type="project" value="InterPro"/>
</dbReference>
<keyword evidence="5 8" id="KW-0256">Endoplasmic reticulum</keyword>
<feature type="transmembrane region" description="Helical" evidence="10">
    <location>
        <begin position="155"/>
        <end position="178"/>
    </location>
</feature>
<keyword evidence="4 8" id="KW-0812">Transmembrane</keyword>
<comment type="caution">
    <text evidence="8">Lacks conserved residue(s) required for the propagation of feature annotation.</text>
</comment>
<dbReference type="GO" id="GO:0071816">
    <property type="term" value="P:tail-anchored membrane protein insertion into ER membrane"/>
    <property type="evidence" value="ECO:0007669"/>
    <property type="project" value="InterPro"/>
</dbReference>
<protein>
    <submittedName>
        <fullName evidence="12">CHD5-domain-containing protein</fullName>
    </submittedName>
</protein>
<comment type="subcellular location">
    <subcellularLocation>
        <location evidence="1">Endoplasmic reticulum membrane</location>
        <topology evidence="1">Multi-pass membrane protein</topology>
    </subcellularLocation>
</comment>
<dbReference type="EMBL" id="KZ805391">
    <property type="protein sequence ID" value="PVH99477.1"/>
    <property type="molecule type" value="Genomic_DNA"/>
</dbReference>
<reference evidence="12 13" key="1">
    <citation type="journal article" date="2018" name="Sci. Rep.">
        <title>Comparative genomics provides insights into the lifestyle and reveals functional heterogeneity of dark septate endophytic fungi.</title>
        <authorList>
            <person name="Knapp D.G."/>
            <person name="Nemeth J.B."/>
            <person name="Barry K."/>
            <person name="Hainaut M."/>
            <person name="Henrissat B."/>
            <person name="Johnson J."/>
            <person name="Kuo A."/>
            <person name="Lim J.H.P."/>
            <person name="Lipzen A."/>
            <person name="Nolan M."/>
            <person name="Ohm R.A."/>
            <person name="Tamas L."/>
            <person name="Grigoriev I.V."/>
            <person name="Spatafora J.W."/>
            <person name="Nagy L.G."/>
            <person name="Kovacs G.M."/>
        </authorList>
    </citation>
    <scope>NUCLEOTIDE SEQUENCE [LARGE SCALE GENOMIC DNA]</scope>
    <source>
        <strain evidence="12 13">DSE2036</strain>
    </source>
</reference>
<name>A0A2V1DMN0_9PLEO</name>
<evidence type="ECO:0000256" key="2">
    <source>
        <dbReference type="ARBA" id="ARBA00010799"/>
    </source>
</evidence>
<feature type="topological domain" description="Lumenal" evidence="8">
    <location>
        <begin position="1"/>
        <end position="4"/>
    </location>
</feature>
<keyword evidence="7 8" id="KW-0472">Membrane</keyword>
<feature type="region of interest" description="Disordered" evidence="9">
    <location>
        <begin position="185"/>
        <end position="212"/>
    </location>
</feature>
<dbReference type="InterPro" id="IPR029012">
    <property type="entry name" value="Helix_hairpin_bin_sf"/>
</dbReference>
<organism evidence="12 13">
    <name type="scientific">Periconia macrospinosa</name>
    <dbReference type="NCBI Taxonomy" id="97972"/>
    <lineage>
        <taxon>Eukaryota</taxon>
        <taxon>Fungi</taxon>
        <taxon>Dikarya</taxon>
        <taxon>Ascomycota</taxon>
        <taxon>Pezizomycotina</taxon>
        <taxon>Dothideomycetes</taxon>
        <taxon>Pleosporomycetidae</taxon>
        <taxon>Pleosporales</taxon>
        <taxon>Massarineae</taxon>
        <taxon>Periconiaceae</taxon>
        <taxon>Periconia</taxon>
    </lineage>
</organism>
<dbReference type="STRING" id="97972.A0A2V1DMN0"/>
<dbReference type="Gene3D" id="1.10.287.660">
    <property type="entry name" value="Helix hairpin bin"/>
    <property type="match status" value="1"/>
</dbReference>
<keyword evidence="3 8" id="KW-0813">Transport</keyword>
<dbReference type="GO" id="GO:0005789">
    <property type="term" value="C:endoplasmic reticulum membrane"/>
    <property type="evidence" value="ECO:0007669"/>
    <property type="project" value="UniProtKB-SubCell"/>
</dbReference>
<evidence type="ECO:0000256" key="10">
    <source>
        <dbReference type="SAM" id="Phobius"/>
    </source>
</evidence>
<dbReference type="OrthoDB" id="69461at2759"/>
<dbReference type="InterPro" id="IPR028945">
    <property type="entry name" value="Get1"/>
</dbReference>
<evidence type="ECO:0000256" key="7">
    <source>
        <dbReference type="ARBA" id="ARBA00023136"/>
    </source>
</evidence>
<dbReference type="Pfam" id="PF04420">
    <property type="entry name" value="CHD5"/>
    <property type="match status" value="1"/>
</dbReference>
<keyword evidence="11" id="KW-0732">Signal</keyword>
<evidence type="ECO:0000256" key="1">
    <source>
        <dbReference type="ARBA" id="ARBA00004477"/>
    </source>
</evidence>
<evidence type="ECO:0000313" key="12">
    <source>
        <dbReference type="EMBL" id="PVH99477.1"/>
    </source>
</evidence>
<feature type="topological domain" description="Cytoplasmic" evidence="8">
    <location>
        <begin position="168"/>
        <end position="212"/>
    </location>
</feature>
<dbReference type="PANTHER" id="PTHR42650:SF1">
    <property type="entry name" value="GUIDED ENTRY OF TAIL-ANCHORED PROTEINS FACTOR 1"/>
    <property type="match status" value="1"/>
</dbReference>
<evidence type="ECO:0000256" key="9">
    <source>
        <dbReference type="SAM" id="MobiDB-lite"/>
    </source>
</evidence>
<dbReference type="HAMAP" id="MF_03113">
    <property type="entry name" value="Get1"/>
    <property type="match status" value="1"/>
</dbReference>
<feature type="chain" id="PRO_5016174192" evidence="11">
    <location>
        <begin position="24"/>
        <end position="212"/>
    </location>
</feature>
<accession>A0A2V1DMN0</accession>
<dbReference type="AlphaFoldDB" id="A0A2V1DMN0"/>